<protein>
    <submittedName>
        <fullName evidence="2">Clone 1404 transcribed RNA sequence</fullName>
    </submittedName>
</protein>
<proteinExistence type="predicted"/>
<feature type="region of interest" description="Disordered" evidence="1">
    <location>
        <begin position="1"/>
        <end position="30"/>
    </location>
</feature>
<reference evidence="2" key="1">
    <citation type="journal article" date="2014" name="J. Venom Res.">
        <title>Plectreurys tristis venome: A proteomic and transcriptomic analysis.</title>
        <authorList>
            <person name="Zobel-Thropp P.A."/>
            <person name="Thomas E.Z."/>
            <person name="David C.L."/>
            <person name="Breci L.A."/>
            <person name="Binford G.J."/>
        </authorList>
    </citation>
    <scope>NUCLEOTIDE SEQUENCE</scope>
    <source>
        <tissue evidence="2">Venom gland</tissue>
    </source>
</reference>
<evidence type="ECO:0000256" key="1">
    <source>
        <dbReference type="SAM" id="MobiDB-lite"/>
    </source>
</evidence>
<feature type="compositionally biased region" description="Basic and acidic residues" evidence="1">
    <location>
        <begin position="1"/>
        <end position="17"/>
    </location>
</feature>
<organism evidence="2">
    <name type="scientific">Plectreurys tristis</name>
    <name type="common">Spider</name>
    <name type="synonym">Plectreurys bispinosus</name>
    <dbReference type="NCBI Taxonomy" id="33319"/>
    <lineage>
        <taxon>Eukaryota</taxon>
        <taxon>Metazoa</taxon>
        <taxon>Ecdysozoa</taxon>
        <taxon>Arthropoda</taxon>
        <taxon>Chelicerata</taxon>
        <taxon>Arachnida</taxon>
        <taxon>Araneae</taxon>
        <taxon>Araneomorphae</taxon>
        <taxon>Haplogynae</taxon>
        <taxon>Pholcoidea</taxon>
        <taxon>Plectreuridae</taxon>
        <taxon>Plectreurys</taxon>
    </lineage>
</organism>
<name>A0A0C4W5X9_PLETR</name>
<sequence>MRKHDDKNPSEDLDLRTPKLNYTNITASSA</sequence>
<dbReference type="AlphaFoldDB" id="A0A0C4W5X9"/>
<accession>A0A0C4W5X9</accession>
<dbReference type="EMBL" id="KJ124700">
    <property type="protein sequence ID" value="AJD25320.1"/>
    <property type="molecule type" value="Transcribed_RNA"/>
</dbReference>
<feature type="compositionally biased region" description="Polar residues" evidence="1">
    <location>
        <begin position="20"/>
        <end position="30"/>
    </location>
</feature>
<evidence type="ECO:0000313" key="2">
    <source>
        <dbReference type="EMBL" id="AJD25320.1"/>
    </source>
</evidence>